<dbReference type="EMBL" id="MU266329">
    <property type="protein sequence ID" value="KAH7930878.1"/>
    <property type="molecule type" value="Genomic_DNA"/>
</dbReference>
<accession>A0ACB8C196</accession>
<organism evidence="1 2">
    <name type="scientific">Leucogyrophana mollusca</name>
    <dbReference type="NCBI Taxonomy" id="85980"/>
    <lineage>
        <taxon>Eukaryota</taxon>
        <taxon>Fungi</taxon>
        <taxon>Dikarya</taxon>
        <taxon>Basidiomycota</taxon>
        <taxon>Agaricomycotina</taxon>
        <taxon>Agaricomycetes</taxon>
        <taxon>Agaricomycetidae</taxon>
        <taxon>Boletales</taxon>
        <taxon>Boletales incertae sedis</taxon>
        <taxon>Leucogyrophana</taxon>
    </lineage>
</organism>
<reference evidence="1" key="1">
    <citation type="journal article" date="2021" name="New Phytol.">
        <title>Evolutionary innovations through gain and loss of genes in the ectomycorrhizal Boletales.</title>
        <authorList>
            <person name="Wu G."/>
            <person name="Miyauchi S."/>
            <person name="Morin E."/>
            <person name="Kuo A."/>
            <person name="Drula E."/>
            <person name="Varga T."/>
            <person name="Kohler A."/>
            <person name="Feng B."/>
            <person name="Cao Y."/>
            <person name="Lipzen A."/>
            <person name="Daum C."/>
            <person name="Hundley H."/>
            <person name="Pangilinan J."/>
            <person name="Johnson J."/>
            <person name="Barry K."/>
            <person name="LaButti K."/>
            <person name="Ng V."/>
            <person name="Ahrendt S."/>
            <person name="Min B."/>
            <person name="Choi I.G."/>
            <person name="Park H."/>
            <person name="Plett J.M."/>
            <person name="Magnuson J."/>
            <person name="Spatafora J.W."/>
            <person name="Nagy L.G."/>
            <person name="Henrissat B."/>
            <person name="Grigoriev I.V."/>
            <person name="Yang Z.L."/>
            <person name="Xu J."/>
            <person name="Martin F.M."/>
        </authorList>
    </citation>
    <scope>NUCLEOTIDE SEQUENCE</scope>
    <source>
        <strain evidence="1">KUC20120723A-06</strain>
    </source>
</reference>
<evidence type="ECO:0000313" key="2">
    <source>
        <dbReference type="Proteomes" id="UP000790709"/>
    </source>
</evidence>
<sequence>MNYLLIEVRPILSPPLTRCTTVLLSPTTNTPSYLIDAKNKSYKHQYANIYFTRLTMLRRSVEERAKERWKGLSGDPVYVRRVLDVIKSQLCWILGTIYMDMPLKANVLEDIGRDHSIPAPPPRDKIFSDEDSIMLEDESGRIQLVGEKVTTARLVTGVIIAALGVETPNGEFEVIDLCTAGLAPFAEGNAEADAMDVDGHPSSSTDEHIAVVSGLSIGASSPADAQIQMLVEFLAGEVGGPEDQKLAAQISRLIIAGNSLSSVITSENGEDEEERKPRRFGAAPQVNFSPHPNIALSAHLQDLASVLPIHILPGADDPSGAILPQQPFPRAMFGGAAGFETFHCESNPAWLRVGSGDEGAELPDASEGEVSTLPSTRPRITRSLLVTSGQPVLDMYKYLPTPPSTLVSIAASTLQWRHVAPTAPDTLWCHPYRERDPFVLRETPDLYLVGGMPQFGTGIVADEPKKAGRRCRIVLVPSFAESGVLVLVNLRTLGVQRVNFGVEGMSTGDGGQVDLDGKALAMEEG</sequence>
<comment type="caution">
    <text evidence="1">The sequence shown here is derived from an EMBL/GenBank/DDBJ whole genome shotgun (WGS) entry which is preliminary data.</text>
</comment>
<name>A0ACB8C196_9AGAM</name>
<dbReference type="Proteomes" id="UP000790709">
    <property type="component" value="Unassembled WGS sequence"/>
</dbReference>
<gene>
    <name evidence="1" type="ORF">BV22DRAFT_999682</name>
</gene>
<keyword evidence="2" id="KW-1185">Reference proteome</keyword>
<evidence type="ECO:0000313" key="1">
    <source>
        <dbReference type="EMBL" id="KAH7930878.1"/>
    </source>
</evidence>
<protein>
    <submittedName>
        <fullName evidence="1">Uncharacterized protein</fullName>
    </submittedName>
</protein>
<proteinExistence type="predicted"/>